<reference evidence="1 2" key="1">
    <citation type="journal article" date="2012" name="J. Bacteriol.">
        <title>Complete Genome Sequence of the BTEX-Degrading Bacterium Pseudoxanthomonas spadix BD-a59.</title>
        <authorList>
            <person name="Lee S.H."/>
            <person name="Jin H.M."/>
            <person name="Lee H.J."/>
            <person name="Kim J.M."/>
            <person name="Jeon C.O."/>
        </authorList>
    </citation>
    <scope>NUCLEOTIDE SEQUENCE [LARGE SCALE GENOMIC DNA]</scope>
    <source>
        <strain evidence="1 2">BD-a59</strain>
    </source>
</reference>
<organism evidence="1 2">
    <name type="scientific">Pseudoxanthomonas spadix (strain BD-a59)</name>
    <dbReference type="NCBI Taxonomy" id="1045855"/>
    <lineage>
        <taxon>Bacteria</taxon>
        <taxon>Pseudomonadati</taxon>
        <taxon>Pseudomonadota</taxon>
        <taxon>Gammaproteobacteria</taxon>
        <taxon>Lysobacterales</taxon>
        <taxon>Lysobacteraceae</taxon>
        <taxon>Pseudoxanthomonas</taxon>
    </lineage>
</organism>
<protein>
    <recommendedName>
        <fullName evidence="3">Type II toxin-antitoxin system RelE/ParE family toxin</fullName>
    </recommendedName>
</protein>
<proteinExistence type="predicted"/>
<evidence type="ECO:0008006" key="3">
    <source>
        <dbReference type="Google" id="ProtNLM"/>
    </source>
</evidence>
<dbReference type="EMBL" id="CP003093">
    <property type="protein sequence ID" value="AER56912.1"/>
    <property type="molecule type" value="Genomic_DNA"/>
</dbReference>
<evidence type="ECO:0000313" key="2">
    <source>
        <dbReference type="Proteomes" id="UP000005870"/>
    </source>
</evidence>
<dbReference type="Proteomes" id="UP000005870">
    <property type="component" value="Chromosome"/>
</dbReference>
<dbReference type="AlphaFoldDB" id="G7UQ28"/>
<name>G7UQ28_PSEUP</name>
<sequence length="34" mass="4102">MARTPYLLVYRQGVDALEVLHVWHEAQDWMSRTE</sequence>
<keyword evidence="2" id="KW-1185">Reference proteome</keyword>
<dbReference type="KEGG" id="psd:DSC_11340"/>
<dbReference type="HOGENOM" id="CLU_3375498_0_0_6"/>
<gene>
    <name evidence="1" type="ordered locus">DSC_11340</name>
</gene>
<evidence type="ECO:0000313" key="1">
    <source>
        <dbReference type="EMBL" id="AER56912.1"/>
    </source>
</evidence>
<accession>G7UQ28</accession>